<accession>A0A5D2PWL5</accession>
<proteinExistence type="predicted"/>
<keyword evidence="2" id="KW-1185">Reference proteome</keyword>
<name>A0A5D2PWL5_GOSTO</name>
<organism evidence="1 2">
    <name type="scientific">Gossypium tomentosum</name>
    <name type="common">Hawaiian cotton</name>
    <name type="synonym">Gossypium sandvicense</name>
    <dbReference type="NCBI Taxonomy" id="34277"/>
    <lineage>
        <taxon>Eukaryota</taxon>
        <taxon>Viridiplantae</taxon>
        <taxon>Streptophyta</taxon>
        <taxon>Embryophyta</taxon>
        <taxon>Tracheophyta</taxon>
        <taxon>Spermatophyta</taxon>
        <taxon>Magnoliopsida</taxon>
        <taxon>eudicotyledons</taxon>
        <taxon>Gunneridae</taxon>
        <taxon>Pentapetalae</taxon>
        <taxon>rosids</taxon>
        <taxon>malvids</taxon>
        <taxon>Malvales</taxon>
        <taxon>Malvaceae</taxon>
        <taxon>Malvoideae</taxon>
        <taxon>Gossypium</taxon>
    </lineage>
</organism>
<protein>
    <submittedName>
        <fullName evidence="1">Uncharacterized protein</fullName>
    </submittedName>
</protein>
<dbReference type="AlphaFoldDB" id="A0A5D2PWL5"/>
<evidence type="ECO:0000313" key="1">
    <source>
        <dbReference type="EMBL" id="TYI20509.1"/>
    </source>
</evidence>
<gene>
    <name evidence="1" type="ORF">ES332_A07G243000v1</name>
</gene>
<dbReference type="EMBL" id="CM017616">
    <property type="protein sequence ID" value="TYI20509.1"/>
    <property type="molecule type" value="Genomic_DNA"/>
</dbReference>
<sequence length="82" mass="9228">MKNTHRYQSIERPSFPQKSTFKISVSVKIKSSSDQPTITTFGLDFAISTPLAYSAFIVVNQSNHRERSFLNPVLGVFVLSSF</sequence>
<evidence type="ECO:0000313" key="2">
    <source>
        <dbReference type="Proteomes" id="UP000322667"/>
    </source>
</evidence>
<dbReference type="Proteomes" id="UP000322667">
    <property type="component" value="Chromosome A07"/>
</dbReference>
<reference evidence="1 2" key="1">
    <citation type="submission" date="2019-07" db="EMBL/GenBank/DDBJ databases">
        <title>WGS assembly of Gossypium tomentosum.</title>
        <authorList>
            <person name="Chen Z.J."/>
            <person name="Sreedasyam A."/>
            <person name="Ando A."/>
            <person name="Song Q."/>
            <person name="De L."/>
            <person name="Hulse-Kemp A."/>
            <person name="Ding M."/>
            <person name="Ye W."/>
            <person name="Kirkbride R."/>
            <person name="Jenkins J."/>
            <person name="Plott C."/>
            <person name="Lovell J."/>
            <person name="Lin Y.-M."/>
            <person name="Vaughn R."/>
            <person name="Liu B."/>
            <person name="Li W."/>
            <person name="Simpson S."/>
            <person name="Scheffler B."/>
            <person name="Saski C."/>
            <person name="Grover C."/>
            <person name="Hu G."/>
            <person name="Conover J."/>
            <person name="Carlson J."/>
            <person name="Shu S."/>
            <person name="Boston L."/>
            <person name="Williams M."/>
            <person name="Peterson D."/>
            <person name="Mcgee K."/>
            <person name="Jones D."/>
            <person name="Wendel J."/>
            <person name="Stelly D."/>
            <person name="Grimwood J."/>
            <person name="Schmutz J."/>
        </authorList>
    </citation>
    <scope>NUCLEOTIDE SEQUENCE [LARGE SCALE GENOMIC DNA]</scope>
    <source>
        <strain evidence="1">7179.01</strain>
    </source>
</reference>